<evidence type="ECO:0000313" key="1">
    <source>
        <dbReference type="EMBL" id="RBP72299.1"/>
    </source>
</evidence>
<proteinExistence type="predicted"/>
<name>A0A366IJL1_9MICO</name>
<evidence type="ECO:0000313" key="2">
    <source>
        <dbReference type="Proteomes" id="UP000253509"/>
    </source>
</evidence>
<protein>
    <submittedName>
        <fullName evidence="1">Uncharacterized protein</fullName>
    </submittedName>
</protein>
<dbReference type="RefSeq" id="WP_181778666.1">
    <property type="nucleotide sequence ID" value="NZ_QNSB01000004.1"/>
</dbReference>
<reference evidence="1 2" key="1">
    <citation type="submission" date="2018-06" db="EMBL/GenBank/DDBJ databases">
        <title>Freshwater and sediment microbial communities from various areas in North America, analyzing microbe dynamics in response to fracking.</title>
        <authorList>
            <person name="Lamendella R."/>
        </authorList>
    </citation>
    <scope>NUCLEOTIDE SEQUENCE [LARGE SCALE GENOMIC DNA]</scope>
    <source>
        <strain evidence="1 2">3b_TX</strain>
    </source>
</reference>
<keyword evidence="2" id="KW-1185">Reference proteome</keyword>
<accession>A0A366IJL1</accession>
<dbReference type="Proteomes" id="UP000253509">
    <property type="component" value="Unassembled WGS sequence"/>
</dbReference>
<gene>
    <name evidence="1" type="ORF">DFO65_104257</name>
</gene>
<comment type="caution">
    <text evidence="1">The sequence shown here is derived from an EMBL/GenBank/DDBJ whole genome shotgun (WGS) entry which is preliminary data.</text>
</comment>
<sequence>MLTGAVARRLCPPHGRSALAFDGQFLAANAGFDLTENPAVLDLAHAVLHRRLEG</sequence>
<dbReference type="AlphaFoldDB" id="A0A366IJL1"/>
<organism evidence="1 2">
    <name type="scientific">Brevibacterium celere</name>
    <dbReference type="NCBI Taxonomy" id="225845"/>
    <lineage>
        <taxon>Bacteria</taxon>
        <taxon>Bacillati</taxon>
        <taxon>Actinomycetota</taxon>
        <taxon>Actinomycetes</taxon>
        <taxon>Micrococcales</taxon>
        <taxon>Brevibacteriaceae</taxon>
        <taxon>Brevibacterium</taxon>
    </lineage>
</organism>
<dbReference type="EMBL" id="QNSB01000004">
    <property type="protein sequence ID" value="RBP72299.1"/>
    <property type="molecule type" value="Genomic_DNA"/>
</dbReference>